<feature type="domain" description="HTH cro/C1-type" evidence="2">
    <location>
        <begin position="14"/>
        <end position="64"/>
    </location>
</feature>
<dbReference type="SMART" id="SM00530">
    <property type="entry name" value="HTH_XRE"/>
    <property type="match status" value="1"/>
</dbReference>
<gene>
    <name evidence="3" type="ORF">H9809_12585</name>
</gene>
<comment type="caution">
    <text evidence="3">The sequence shown here is derived from an EMBL/GenBank/DDBJ whole genome shotgun (WGS) entry which is preliminary data.</text>
</comment>
<dbReference type="GO" id="GO:0003677">
    <property type="term" value="F:DNA binding"/>
    <property type="evidence" value="ECO:0007669"/>
    <property type="project" value="UniProtKB-KW"/>
</dbReference>
<accession>A0A9D2JT72</accession>
<evidence type="ECO:0000313" key="4">
    <source>
        <dbReference type="Proteomes" id="UP000824056"/>
    </source>
</evidence>
<dbReference type="PANTHER" id="PTHR46558">
    <property type="entry name" value="TRACRIPTIONAL REGULATORY PROTEIN-RELATED-RELATED"/>
    <property type="match status" value="1"/>
</dbReference>
<dbReference type="PANTHER" id="PTHR46558:SF11">
    <property type="entry name" value="HTH-TYPE TRANSCRIPTIONAL REGULATOR XRE"/>
    <property type="match status" value="1"/>
</dbReference>
<dbReference type="InterPro" id="IPR001387">
    <property type="entry name" value="Cro/C1-type_HTH"/>
</dbReference>
<evidence type="ECO:0000313" key="3">
    <source>
        <dbReference type="EMBL" id="HIZ66710.1"/>
    </source>
</evidence>
<evidence type="ECO:0000259" key="2">
    <source>
        <dbReference type="PROSITE" id="PS50943"/>
    </source>
</evidence>
<dbReference type="Pfam" id="PF01381">
    <property type="entry name" value="HTH_3"/>
    <property type="match status" value="1"/>
</dbReference>
<organism evidence="3 4">
    <name type="scientific">Candidatus Blautia pullicola</name>
    <dbReference type="NCBI Taxonomy" id="2838498"/>
    <lineage>
        <taxon>Bacteria</taxon>
        <taxon>Bacillati</taxon>
        <taxon>Bacillota</taxon>
        <taxon>Clostridia</taxon>
        <taxon>Lachnospirales</taxon>
        <taxon>Lachnospiraceae</taxon>
        <taxon>Blautia</taxon>
    </lineage>
</organism>
<reference evidence="3" key="2">
    <citation type="submission" date="2021-04" db="EMBL/GenBank/DDBJ databases">
        <authorList>
            <person name="Gilroy R."/>
        </authorList>
    </citation>
    <scope>NUCLEOTIDE SEQUENCE</scope>
    <source>
        <strain evidence="3">1068</strain>
    </source>
</reference>
<dbReference type="PROSITE" id="PS50943">
    <property type="entry name" value="HTH_CROC1"/>
    <property type="match status" value="1"/>
</dbReference>
<dbReference type="AlphaFoldDB" id="A0A9D2JT72"/>
<dbReference type="InterPro" id="IPR010982">
    <property type="entry name" value="Lambda_DNA-bd_dom_sf"/>
</dbReference>
<dbReference type="EMBL" id="DXBG01000295">
    <property type="protein sequence ID" value="HIZ66710.1"/>
    <property type="molecule type" value="Genomic_DNA"/>
</dbReference>
<evidence type="ECO:0000256" key="1">
    <source>
        <dbReference type="ARBA" id="ARBA00023125"/>
    </source>
</evidence>
<name>A0A9D2JT72_9FIRM</name>
<sequence length="331" mass="37889">MKEIHLGQILGEHRRKQKVTQEELACFLGVSKAAVSKWETETVYPDILMLPKLASFFDITIDELLGYDPQLTPEEICRIHNSLAKEFADQPFFQVLEHCREYIRKYSSCWPFLFQAASLFINHIALCSSPEETQALTKEALELFRKVKTQSQDPNLCNNALQMEAYCLLLLNRPEEVLDLLSEMPSVTGPFEPLLSSAWQMTGNMKEAKRVLPIGIYKDMLSVINQLLPYIRLCTDDAEALLESCRRLKGFCSLFHLKTLHPGIFLSCLLTMAQELLIIGEEDQCLELLDEYTSLAAGEIYPLKLHGDDYFSFIDSWFEKTSSLGDYPPQR</sequence>
<dbReference type="Gene3D" id="1.10.260.40">
    <property type="entry name" value="lambda repressor-like DNA-binding domains"/>
    <property type="match status" value="1"/>
</dbReference>
<reference evidence="3" key="1">
    <citation type="journal article" date="2021" name="PeerJ">
        <title>Extensive microbial diversity within the chicken gut microbiome revealed by metagenomics and culture.</title>
        <authorList>
            <person name="Gilroy R."/>
            <person name="Ravi A."/>
            <person name="Getino M."/>
            <person name="Pursley I."/>
            <person name="Horton D.L."/>
            <person name="Alikhan N.F."/>
            <person name="Baker D."/>
            <person name="Gharbi K."/>
            <person name="Hall N."/>
            <person name="Watson M."/>
            <person name="Adriaenssens E.M."/>
            <person name="Foster-Nyarko E."/>
            <person name="Jarju S."/>
            <person name="Secka A."/>
            <person name="Antonio M."/>
            <person name="Oren A."/>
            <person name="Chaudhuri R.R."/>
            <person name="La Ragione R."/>
            <person name="Hildebrand F."/>
            <person name="Pallen M.J."/>
        </authorList>
    </citation>
    <scope>NUCLEOTIDE SEQUENCE</scope>
    <source>
        <strain evidence="3">1068</strain>
    </source>
</reference>
<dbReference type="Proteomes" id="UP000824056">
    <property type="component" value="Unassembled WGS sequence"/>
</dbReference>
<protein>
    <submittedName>
        <fullName evidence="3">Helix-turn-helix domain-containing protein</fullName>
    </submittedName>
</protein>
<keyword evidence="1" id="KW-0238">DNA-binding</keyword>
<dbReference type="CDD" id="cd00093">
    <property type="entry name" value="HTH_XRE"/>
    <property type="match status" value="1"/>
</dbReference>
<proteinExistence type="predicted"/>
<dbReference type="SUPFAM" id="SSF47413">
    <property type="entry name" value="lambda repressor-like DNA-binding domains"/>
    <property type="match status" value="1"/>
</dbReference>